<dbReference type="PANTHER" id="PTHR32309:SF13">
    <property type="entry name" value="FERRIC ENTEROBACTIN TRANSPORT PROTEIN FEPE"/>
    <property type="match status" value="1"/>
</dbReference>
<dbReference type="EC" id="2.7.10.2" evidence="2"/>
<keyword evidence="6" id="KW-0067">ATP-binding</keyword>
<dbReference type="Pfam" id="PF13614">
    <property type="entry name" value="AAA_31"/>
    <property type="match status" value="1"/>
</dbReference>
<evidence type="ECO:0000256" key="8">
    <source>
        <dbReference type="ARBA" id="ARBA00051245"/>
    </source>
</evidence>
<dbReference type="InterPro" id="IPR025669">
    <property type="entry name" value="AAA_dom"/>
</dbReference>
<name>A0A4U1L234_9SPHN</name>
<evidence type="ECO:0000256" key="1">
    <source>
        <dbReference type="ARBA" id="ARBA00007316"/>
    </source>
</evidence>
<evidence type="ECO:0000256" key="2">
    <source>
        <dbReference type="ARBA" id="ARBA00011903"/>
    </source>
</evidence>
<dbReference type="CDD" id="cd05387">
    <property type="entry name" value="BY-kinase"/>
    <property type="match status" value="1"/>
</dbReference>
<gene>
    <name evidence="10" type="ORF">FBR43_09255</name>
</gene>
<keyword evidence="3" id="KW-0808">Transferase</keyword>
<dbReference type="InterPro" id="IPR050445">
    <property type="entry name" value="Bact_polysacc_biosynth/exp"/>
</dbReference>
<evidence type="ECO:0000313" key="11">
    <source>
        <dbReference type="Proteomes" id="UP000309138"/>
    </source>
</evidence>
<evidence type="ECO:0000256" key="7">
    <source>
        <dbReference type="ARBA" id="ARBA00023137"/>
    </source>
</evidence>
<reference evidence="10 11" key="1">
    <citation type="submission" date="2019-04" db="EMBL/GenBank/DDBJ databases">
        <authorList>
            <person name="Yang Y."/>
            <person name="Wei D."/>
        </authorList>
    </citation>
    <scope>NUCLEOTIDE SEQUENCE [LARGE SCALE GENOMIC DNA]</scope>
    <source>
        <strain evidence="10 11">L-1-4w-11</strain>
    </source>
</reference>
<evidence type="ECO:0000259" key="9">
    <source>
        <dbReference type="Pfam" id="PF13614"/>
    </source>
</evidence>
<dbReference type="OrthoDB" id="9775724at2"/>
<dbReference type="Proteomes" id="UP000309138">
    <property type="component" value="Unassembled WGS sequence"/>
</dbReference>
<evidence type="ECO:0000313" key="10">
    <source>
        <dbReference type="EMBL" id="TKD50927.1"/>
    </source>
</evidence>
<dbReference type="AlphaFoldDB" id="A0A4U1L234"/>
<comment type="caution">
    <text evidence="10">The sequence shown here is derived from an EMBL/GenBank/DDBJ whole genome shotgun (WGS) entry which is preliminary data.</text>
</comment>
<accession>A0A4U1L234</accession>
<sequence length="303" mass="32026">MNAHTPNRLKGSLLERATGMYDYAPPPPVIAPRHDPVPPPLAETEGWDGADAVSAPPPVDRRVAIIEPSRLADAGLLVPGAAVTPLAEEFRLVKRQLLVGAAKLGDEPRARAMLVCSAKPGDGKTFCAANLGLSMAAEKDVEILLVDADVAKPDLLNRLGVADGPGLLDAVADPTRNVEELIVETDVPQLLLLPAGTRGHADTELLSSERARVVIASLMRADKRRIVIFDSPPALAASPAVVLASLVGQVMLVVRADRTSEADVRDAVSRLSPCDNIQLLLNGVTLRPDGTRFGDYYGYGDPA</sequence>
<dbReference type="Gene3D" id="3.40.50.300">
    <property type="entry name" value="P-loop containing nucleotide triphosphate hydrolases"/>
    <property type="match status" value="1"/>
</dbReference>
<evidence type="ECO:0000256" key="4">
    <source>
        <dbReference type="ARBA" id="ARBA00022741"/>
    </source>
</evidence>
<evidence type="ECO:0000256" key="3">
    <source>
        <dbReference type="ARBA" id="ARBA00022679"/>
    </source>
</evidence>
<evidence type="ECO:0000256" key="5">
    <source>
        <dbReference type="ARBA" id="ARBA00022777"/>
    </source>
</evidence>
<evidence type="ECO:0000256" key="6">
    <source>
        <dbReference type="ARBA" id="ARBA00022840"/>
    </source>
</evidence>
<dbReference type="SUPFAM" id="SSF52540">
    <property type="entry name" value="P-loop containing nucleoside triphosphate hydrolases"/>
    <property type="match status" value="1"/>
</dbReference>
<comment type="catalytic activity">
    <reaction evidence="8">
        <text>L-tyrosyl-[protein] + ATP = O-phospho-L-tyrosyl-[protein] + ADP + H(+)</text>
        <dbReference type="Rhea" id="RHEA:10596"/>
        <dbReference type="Rhea" id="RHEA-COMP:10136"/>
        <dbReference type="Rhea" id="RHEA-COMP:20101"/>
        <dbReference type="ChEBI" id="CHEBI:15378"/>
        <dbReference type="ChEBI" id="CHEBI:30616"/>
        <dbReference type="ChEBI" id="CHEBI:46858"/>
        <dbReference type="ChEBI" id="CHEBI:61978"/>
        <dbReference type="ChEBI" id="CHEBI:456216"/>
        <dbReference type="EC" id="2.7.10.2"/>
    </reaction>
</comment>
<comment type="similarity">
    <text evidence="1">Belongs to the CpsD/CapB family.</text>
</comment>
<keyword evidence="7" id="KW-0829">Tyrosine-protein kinase</keyword>
<dbReference type="GO" id="GO:0004713">
    <property type="term" value="F:protein tyrosine kinase activity"/>
    <property type="evidence" value="ECO:0007669"/>
    <property type="project" value="TreeGrafter"/>
</dbReference>
<dbReference type="InterPro" id="IPR027417">
    <property type="entry name" value="P-loop_NTPase"/>
</dbReference>
<dbReference type="PANTHER" id="PTHR32309">
    <property type="entry name" value="TYROSINE-PROTEIN KINASE"/>
    <property type="match status" value="1"/>
</dbReference>
<keyword evidence="11" id="KW-1185">Reference proteome</keyword>
<proteinExistence type="inferred from homology"/>
<organism evidence="10 11">
    <name type="scientific">Sphingomonas baiyangensis</name>
    <dbReference type="NCBI Taxonomy" id="2572576"/>
    <lineage>
        <taxon>Bacteria</taxon>
        <taxon>Pseudomonadati</taxon>
        <taxon>Pseudomonadota</taxon>
        <taxon>Alphaproteobacteria</taxon>
        <taxon>Sphingomonadales</taxon>
        <taxon>Sphingomonadaceae</taxon>
        <taxon>Sphingomonas</taxon>
    </lineage>
</organism>
<dbReference type="GO" id="GO:0005886">
    <property type="term" value="C:plasma membrane"/>
    <property type="evidence" value="ECO:0007669"/>
    <property type="project" value="TreeGrafter"/>
</dbReference>
<keyword evidence="4" id="KW-0547">Nucleotide-binding</keyword>
<dbReference type="InterPro" id="IPR005702">
    <property type="entry name" value="Wzc-like_C"/>
</dbReference>
<feature type="domain" description="AAA" evidence="9">
    <location>
        <begin position="114"/>
        <end position="243"/>
    </location>
</feature>
<keyword evidence="5" id="KW-0418">Kinase</keyword>
<dbReference type="RefSeq" id="WP_136942874.1">
    <property type="nucleotide sequence ID" value="NZ_SWKR01000002.1"/>
</dbReference>
<dbReference type="EMBL" id="SWKR01000002">
    <property type="protein sequence ID" value="TKD50927.1"/>
    <property type="molecule type" value="Genomic_DNA"/>
</dbReference>
<protein>
    <recommendedName>
        <fullName evidence="2">non-specific protein-tyrosine kinase</fullName>
        <ecNumber evidence="2">2.7.10.2</ecNumber>
    </recommendedName>
</protein>